<evidence type="ECO:0000256" key="1">
    <source>
        <dbReference type="SAM" id="MobiDB-lite"/>
    </source>
</evidence>
<dbReference type="Proteomes" id="UP000712281">
    <property type="component" value="Unassembled WGS sequence"/>
</dbReference>
<name>A0A8S9HKZ9_BRACR</name>
<comment type="caution">
    <text evidence="2">The sequence shown here is derived from an EMBL/GenBank/DDBJ whole genome shotgun (WGS) entry which is preliminary data.</text>
</comment>
<feature type="compositionally biased region" description="Basic and acidic residues" evidence="1">
    <location>
        <begin position="22"/>
        <end position="40"/>
    </location>
</feature>
<proteinExistence type="predicted"/>
<evidence type="ECO:0000313" key="2">
    <source>
        <dbReference type="EMBL" id="KAF2558054.1"/>
    </source>
</evidence>
<feature type="region of interest" description="Disordered" evidence="1">
    <location>
        <begin position="176"/>
        <end position="205"/>
    </location>
</feature>
<dbReference type="EMBL" id="QGKW02001940">
    <property type="protein sequence ID" value="KAF2558054.1"/>
    <property type="molecule type" value="Genomic_DNA"/>
</dbReference>
<feature type="compositionally biased region" description="Basic and acidic residues" evidence="1">
    <location>
        <begin position="347"/>
        <end position="381"/>
    </location>
</feature>
<feature type="region of interest" description="Disordered" evidence="1">
    <location>
        <begin position="347"/>
        <end position="384"/>
    </location>
</feature>
<accession>A0A8S9HKZ9</accession>
<feature type="compositionally biased region" description="Polar residues" evidence="1">
    <location>
        <begin position="176"/>
        <end position="185"/>
    </location>
</feature>
<feature type="compositionally biased region" description="Basic and acidic residues" evidence="1">
    <location>
        <begin position="1"/>
        <end position="11"/>
    </location>
</feature>
<gene>
    <name evidence="2" type="ORF">F2Q68_00015568</name>
</gene>
<protein>
    <submittedName>
        <fullName evidence="2">Uncharacterized protein</fullName>
    </submittedName>
</protein>
<feature type="region of interest" description="Disordered" evidence="1">
    <location>
        <begin position="71"/>
        <end position="98"/>
    </location>
</feature>
<sequence>MGIRTHEEFAARHPHPPSPVYDKIDRRSDTPVDRQKETTIDRQPLAHINRRAPLTYRVQMPKIDVARLNALRPQPKPSDNPPEAIRTPSDDAADPMETDRRSLGGIVRDLEVHIGNALVPGDFHVLDIKLNYPHVHYNHILVKKPQTSPRRINDPGLIAACHCGVEYETEYSASMETHTATSIDSAHQKPTDTPKEESVDSSPDDWENAYYNPTMAAHTKDTMHAEEYDEDYEKERATEYKAILDEEDRLLNYSSWKRNAPSIDRKVSTSIDTHPHQTNRKRASTDIAYYPSIDTGVDRVREGDYSIGSWGDVHHHESYAVETTIYEPGADELHEGFTYEELLKMQRRDETDQQRAEATGERTRFSHSIDRANRPSIDEKPPSSIDIRLKQSSTVSKNSNYDNQYLTLDEFGIFMDLEAYARAIDGHALQVSREDIADIL</sequence>
<reference evidence="2" key="1">
    <citation type="submission" date="2019-12" db="EMBL/GenBank/DDBJ databases">
        <title>Genome sequencing and annotation of Brassica cretica.</title>
        <authorList>
            <person name="Studholme D.J."/>
            <person name="Sarris P.F."/>
        </authorList>
    </citation>
    <scope>NUCLEOTIDE SEQUENCE</scope>
    <source>
        <strain evidence="2">PFS-001/15</strain>
        <tissue evidence="2">Leaf</tissue>
    </source>
</reference>
<organism evidence="2 3">
    <name type="scientific">Brassica cretica</name>
    <name type="common">Mustard</name>
    <dbReference type="NCBI Taxonomy" id="69181"/>
    <lineage>
        <taxon>Eukaryota</taxon>
        <taxon>Viridiplantae</taxon>
        <taxon>Streptophyta</taxon>
        <taxon>Embryophyta</taxon>
        <taxon>Tracheophyta</taxon>
        <taxon>Spermatophyta</taxon>
        <taxon>Magnoliopsida</taxon>
        <taxon>eudicotyledons</taxon>
        <taxon>Gunneridae</taxon>
        <taxon>Pentapetalae</taxon>
        <taxon>rosids</taxon>
        <taxon>malvids</taxon>
        <taxon>Brassicales</taxon>
        <taxon>Brassicaceae</taxon>
        <taxon>Brassiceae</taxon>
        <taxon>Brassica</taxon>
    </lineage>
</organism>
<evidence type="ECO:0000313" key="3">
    <source>
        <dbReference type="Proteomes" id="UP000712281"/>
    </source>
</evidence>
<dbReference type="AlphaFoldDB" id="A0A8S9HKZ9"/>
<feature type="compositionally biased region" description="Basic and acidic residues" evidence="1">
    <location>
        <begin position="186"/>
        <end position="198"/>
    </location>
</feature>
<feature type="region of interest" description="Disordered" evidence="1">
    <location>
        <begin position="1"/>
        <end position="42"/>
    </location>
</feature>